<evidence type="ECO:0000256" key="3">
    <source>
        <dbReference type="ARBA" id="ARBA00024329"/>
    </source>
</evidence>
<dbReference type="NCBIfam" id="TIGR00691">
    <property type="entry name" value="spoT_relA"/>
    <property type="match status" value="1"/>
</dbReference>
<dbReference type="RefSeq" id="WP_096365989.1">
    <property type="nucleotide sequence ID" value="NZ_AP018052.1"/>
</dbReference>
<dbReference type="SMART" id="SM00954">
    <property type="entry name" value="RelA_SpoT"/>
    <property type="match status" value="1"/>
</dbReference>
<dbReference type="AlphaFoldDB" id="A0A1Z4VQS9"/>
<dbReference type="GO" id="GO:0008893">
    <property type="term" value="F:guanosine-3',5'-bis(diphosphate) 3'-diphosphatase activity"/>
    <property type="evidence" value="ECO:0007669"/>
    <property type="project" value="UniProtKB-EC"/>
</dbReference>
<reference evidence="13 14" key="1">
    <citation type="submission" date="2017-05" db="EMBL/GenBank/DDBJ databases">
        <title>Thiocyanate degradation by Thiohalobacter thiocyanaticus FOKN1.</title>
        <authorList>
            <person name="Oshiki M."/>
            <person name="Fukushima T."/>
            <person name="Kawano S."/>
            <person name="Nakagawa J."/>
        </authorList>
    </citation>
    <scope>NUCLEOTIDE SEQUENCE [LARGE SCALE GENOMIC DNA]</scope>
    <source>
        <strain evidence="13 14">FOKN1</strain>
    </source>
</reference>
<proteinExistence type="inferred from homology"/>
<dbReference type="PANTHER" id="PTHR21262:SF31">
    <property type="entry name" value="GTP PYROPHOSPHOKINASE"/>
    <property type="match status" value="1"/>
</dbReference>
<feature type="domain" description="ACT" evidence="10">
    <location>
        <begin position="656"/>
        <end position="731"/>
    </location>
</feature>
<dbReference type="Proteomes" id="UP000218765">
    <property type="component" value="Chromosome"/>
</dbReference>
<dbReference type="Gene3D" id="1.10.3210.10">
    <property type="entry name" value="Hypothetical protein af1432"/>
    <property type="match status" value="1"/>
</dbReference>
<dbReference type="CDD" id="cd01668">
    <property type="entry name" value="TGS_RSH"/>
    <property type="match status" value="1"/>
</dbReference>
<dbReference type="FunFam" id="1.10.3210.10:FF:000001">
    <property type="entry name" value="GTP pyrophosphokinase RelA"/>
    <property type="match status" value="1"/>
</dbReference>
<evidence type="ECO:0000259" key="12">
    <source>
        <dbReference type="PROSITE" id="PS51880"/>
    </source>
</evidence>
<evidence type="ECO:0000259" key="11">
    <source>
        <dbReference type="PROSITE" id="PS51831"/>
    </source>
</evidence>
<dbReference type="InterPro" id="IPR012676">
    <property type="entry name" value="TGS-like"/>
</dbReference>
<dbReference type="InterPro" id="IPR006674">
    <property type="entry name" value="HD_domain"/>
</dbReference>
<dbReference type="PROSITE" id="PS51880">
    <property type="entry name" value="TGS"/>
    <property type="match status" value="1"/>
</dbReference>
<dbReference type="GO" id="GO:0042594">
    <property type="term" value="P:response to starvation"/>
    <property type="evidence" value="ECO:0007669"/>
    <property type="project" value="TreeGrafter"/>
</dbReference>
<dbReference type="SUPFAM" id="SSF81301">
    <property type="entry name" value="Nucleotidyltransferase"/>
    <property type="match status" value="1"/>
</dbReference>
<dbReference type="InterPro" id="IPR033655">
    <property type="entry name" value="TGS_RelA/SpoT"/>
</dbReference>
<dbReference type="InterPro" id="IPR045600">
    <property type="entry name" value="RelA/SpoT_AH_RIS"/>
</dbReference>
<organism evidence="13 14">
    <name type="scientific">Thiohalobacter thiocyanaticus</name>
    <dbReference type="NCBI Taxonomy" id="585455"/>
    <lineage>
        <taxon>Bacteria</taxon>
        <taxon>Pseudomonadati</taxon>
        <taxon>Pseudomonadota</taxon>
        <taxon>Gammaproteobacteria</taxon>
        <taxon>Thiohalobacterales</taxon>
        <taxon>Thiohalobacteraceae</taxon>
        <taxon>Thiohalobacter</taxon>
    </lineage>
</organism>
<dbReference type="InterPro" id="IPR004095">
    <property type="entry name" value="TGS"/>
</dbReference>
<feature type="domain" description="TGS" evidence="12">
    <location>
        <begin position="404"/>
        <end position="465"/>
    </location>
</feature>
<dbReference type="FunFam" id="3.10.20.30:FF:000002">
    <property type="entry name" value="GTP pyrophosphokinase (RelA/SpoT)"/>
    <property type="match status" value="1"/>
</dbReference>
<evidence type="ECO:0000259" key="10">
    <source>
        <dbReference type="PROSITE" id="PS51671"/>
    </source>
</evidence>
<dbReference type="GO" id="GO:0005886">
    <property type="term" value="C:plasma membrane"/>
    <property type="evidence" value="ECO:0007669"/>
    <property type="project" value="TreeGrafter"/>
</dbReference>
<dbReference type="GO" id="GO:0015970">
    <property type="term" value="P:guanosine tetraphosphate biosynthetic process"/>
    <property type="evidence" value="ECO:0007669"/>
    <property type="project" value="UniProtKB-UniPathway"/>
</dbReference>
<dbReference type="GO" id="GO:0015949">
    <property type="term" value="P:nucleobase-containing small molecule interconversion"/>
    <property type="evidence" value="ECO:0007669"/>
    <property type="project" value="UniProtKB-ARBA"/>
</dbReference>
<dbReference type="SMART" id="SM00471">
    <property type="entry name" value="HDc"/>
    <property type="match status" value="1"/>
</dbReference>
<dbReference type="Pfam" id="PF04607">
    <property type="entry name" value="RelA_SpoT"/>
    <property type="match status" value="1"/>
</dbReference>
<dbReference type="Gene3D" id="3.10.20.30">
    <property type="match status" value="1"/>
</dbReference>
<evidence type="ECO:0000313" key="14">
    <source>
        <dbReference type="Proteomes" id="UP000218765"/>
    </source>
</evidence>
<dbReference type="Gene3D" id="3.30.460.10">
    <property type="entry name" value="Beta Polymerase, domain 2"/>
    <property type="match status" value="1"/>
</dbReference>
<gene>
    <name evidence="13" type="ORF">FOKN1_1438</name>
</gene>
<evidence type="ECO:0000256" key="2">
    <source>
        <dbReference type="ARBA" id="ARBA00022801"/>
    </source>
</evidence>
<dbReference type="InterPro" id="IPR012675">
    <property type="entry name" value="Beta-grasp_dom_sf"/>
</dbReference>
<dbReference type="UniPathway" id="UPA00908">
    <property type="reaction ID" value="UER00886"/>
</dbReference>
<dbReference type="InterPro" id="IPR007685">
    <property type="entry name" value="RelA_SpoT"/>
</dbReference>
<evidence type="ECO:0000256" key="5">
    <source>
        <dbReference type="ARBA" id="ARBA00029754"/>
    </source>
</evidence>
<dbReference type="InterPro" id="IPR045865">
    <property type="entry name" value="ACT-like_dom_sf"/>
</dbReference>
<dbReference type="InterPro" id="IPR043519">
    <property type="entry name" value="NT_sf"/>
</dbReference>
<dbReference type="Pfam" id="PF19296">
    <property type="entry name" value="RelA_AH_RIS"/>
    <property type="match status" value="1"/>
</dbReference>
<evidence type="ECO:0000256" key="4">
    <source>
        <dbReference type="ARBA" id="ARBA00024387"/>
    </source>
</evidence>
<keyword evidence="2 13" id="KW-0378">Hydrolase</keyword>
<evidence type="ECO:0000256" key="9">
    <source>
        <dbReference type="RuleBase" id="RU003847"/>
    </source>
</evidence>
<comment type="similarity">
    <text evidence="9">Belongs to the relA/spoT family.</text>
</comment>
<dbReference type="NCBIfam" id="NF008124">
    <property type="entry name" value="PRK10872.1"/>
    <property type="match status" value="1"/>
</dbReference>
<dbReference type="FunFam" id="3.30.460.10:FF:000001">
    <property type="entry name" value="GTP pyrophosphokinase RelA"/>
    <property type="match status" value="1"/>
</dbReference>
<accession>A0A1Z4VQS9</accession>
<evidence type="ECO:0000256" key="6">
    <source>
        <dbReference type="ARBA" id="ARBA00032407"/>
    </source>
</evidence>
<sequence>MVSVSQTSVQAATGREDPDPAQYRAALTLGFSEEGRALIERAVDYAVRAHAGQRRASGEPYLSHVLAVAEIVHQLGLDHESVCAAILHDVVEDTPVTLDEVRSDFGPAIARLVDGVTKMGQISRYRDAAQKAQEHAESLRKLLLAMAEDIRVILVKLADRLHNMRTLRHLETASQRRIARETLELYAPLANRLGIGQIKWELEDLSLRYLEPGVYKEIATHLDERRLDRERYIDHVVVSIRNELQAAGIQGEVSGRVKHIYSIWRKMQRKNVGFNEIFDVRAVRILVERVADCYAALGVVHSMWHHIPREFDDYIANPKENNYRSLHTAVVGPGGRTLEIQIRTREMHEHAELGVAAHWRYKEGGRFDQSFEQKIAWLRQLIEWRDEESTASDFVDRFKSETGDRVYVLTPQGQVVDLPQGATPLDFAYHIHTEIGHRCRGAKIDGQIVPLTYELHNGEQVEILTTRNGTPSRDWLSPHLGYLKSSRARAKVRHWFHQQDRDKNLAAGRAVLERELDRLGLDNMNWEELARRLRFDNVQDLLVAIGKGDIGSTQIVSAANDLFTREEEAIPLSRPSSRGEEGGDVRILGVGNLLTHMARCCHPVPQDPIVGYITRGRGVTIHRRDCPNVLRLYQHEHERLIEVSWGGSQQRVYPVDIQILAYDRSGLLRDITSVLATEKINVLGVNTVTDKHDHAARMKLSIEISDLEELSRVLTRIGQLPNVIEARRELQH</sequence>
<dbReference type="PROSITE" id="PS51831">
    <property type="entry name" value="HD"/>
    <property type="match status" value="1"/>
</dbReference>
<comment type="catalytic activity">
    <reaction evidence="8">
        <text>guanosine 3',5'-bis(diphosphate) + H2O = GDP + diphosphate + H(+)</text>
        <dbReference type="Rhea" id="RHEA:14253"/>
        <dbReference type="ChEBI" id="CHEBI:15377"/>
        <dbReference type="ChEBI" id="CHEBI:15378"/>
        <dbReference type="ChEBI" id="CHEBI:33019"/>
        <dbReference type="ChEBI" id="CHEBI:58189"/>
        <dbReference type="ChEBI" id="CHEBI:77828"/>
        <dbReference type="EC" id="3.1.7.2"/>
    </reaction>
</comment>
<comment type="function">
    <text evidence="9">In eubacteria ppGpp (guanosine 3'-diphosphate 5'-diphosphate) is a mediator of the stringent response that coordinates a variety of cellular activities in response to changes in nutritional abundance.</text>
</comment>
<dbReference type="CDD" id="cd04876">
    <property type="entry name" value="ACT_RelA-SpoT"/>
    <property type="match status" value="1"/>
</dbReference>
<dbReference type="KEGG" id="ttc:FOKN1_1438"/>
<dbReference type="CDD" id="cd00077">
    <property type="entry name" value="HDc"/>
    <property type="match status" value="1"/>
</dbReference>
<evidence type="ECO:0000256" key="8">
    <source>
        <dbReference type="ARBA" id="ARBA00047968"/>
    </source>
</evidence>
<dbReference type="Pfam" id="PF02824">
    <property type="entry name" value="TGS"/>
    <property type="match status" value="1"/>
</dbReference>
<dbReference type="InterPro" id="IPR004811">
    <property type="entry name" value="RelA/Spo_fam"/>
</dbReference>
<dbReference type="Pfam" id="PF13328">
    <property type="entry name" value="HD_4"/>
    <property type="match status" value="1"/>
</dbReference>
<dbReference type="InterPro" id="IPR003607">
    <property type="entry name" value="HD/PDEase_dom"/>
</dbReference>
<dbReference type="EC" id="3.1.7.2" evidence="4"/>
<dbReference type="SUPFAM" id="SSF109604">
    <property type="entry name" value="HD-domain/PDEase-like"/>
    <property type="match status" value="1"/>
</dbReference>
<dbReference type="InterPro" id="IPR002912">
    <property type="entry name" value="ACT_dom"/>
</dbReference>
<evidence type="ECO:0000313" key="13">
    <source>
        <dbReference type="EMBL" id="BAZ93835.1"/>
    </source>
</evidence>
<name>A0A1Z4VQS9_9GAMM</name>
<comment type="pathway">
    <text evidence="3">Purine metabolism; ppGpp biosynthesis; ppGpp from GDP: step 1/1.</text>
</comment>
<protein>
    <recommendedName>
        <fullName evidence="1">GTP pyrophosphokinase</fullName>
        <ecNumber evidence="4">3.1.7.2</ecNumber>
    </recommendedName>
    <alternativeName>
        <fullName evidence="6">(p)ppGpp synthase</fullName>
    </alternativeName>
    <alternativeName>
        <fullName evidence="5">ATP:GTP 3'-pyrophosphotransferase</fullName>
    </alternativeName>
    <alternativeName>
        <fullName evidence="7">ppGpp synthase I</fullName>
    </alternativeName>
</protein>
<dbReference type="PANTHER" id="PTHR21262">
    <property type="entry name" value="GUANOSINE-3',5'-BIS DIPHOSPHATE 3'-PYROPHOSPHOHYDROLASE"/>
    <property type="match status" value="1"/>
</dbReference>
<feature type="domain" description="HD" evidence="11">
    <location>
        <begin position="61"/>
        <end position="164"/>
    </location>
</feature>
<dbReference type="Gene3D" id="3.30.70.260">
    <property type="match status" value="1"/>
</dbReference>
<dbReference type="SUPFAM" id="SSF55021">
    <property type="entry name" value="ACT-like"/>
    <property type="match status" value="1"/>
</dbReference>
<dbReference type="GO" id="GO:0008728">
    <property type="term" value="F:GTP diphosphokinase activity"/>
    <property type="evidence" value="ECO:0007669"/>
    <property type="project" value="TreeGrafter"/>
</dbReference>
<keyword evidence="14" id="KW-1185">Reference proteome</keyword>
<evidence type="ECO:0000256" key="1">
    <source>
        <dbReference type="ARBA" id="ARBA00019852"/>
    </source>
</evidence>
<dbReference type="EMBL" id="AP018052">
    <property type="protein sequence ID" value="BAZ93835.1"/>
    <property type="molecule type" value="Genomic_DNA"/>
</dbReference>
<evidence type="ECO:0000256" key="7">
    <source>
        <dbReference type="ARBA" id="ARBA00033308"/>
    </source>
</evidence>
<dbReference type="CDD" id="cd05399">
    <property type="entry name" value="NT_Rel-Spo_like"/>
    <property type="match status" value="1"/>
</dbReference>
<dbReference type="PROSITE" id="PS51671">
    <property type="entry name" value="ACT"/>
    <property type="match status" value="1"/>
</dbReference>
<dbReference type="SUPFAM" id="SSF81271">
    <property type="entry name" value="TGS-like"/>
    <property type="match status" value="1"/>
</dbReference>
<dbReference type="Pfam" id="PF13291">
    <property type="entry name" value="ACT_4"/>
    <property type="match status" value="1"/>
</dbReference>